<proteinExistence type="predicted"/>
<evidence type="ECO:0000259" key="2">
    <source>
        <dbReference type="Pfam" id="PF01261"/>
    </source>
</evidence>
<dbReference type="GO" id="GO:0016853">
    <property type="term" value="F:isomerase activity"/>
    <property type="evidence" value="ECO:0007669"/>
    <property type="project" value="UniProtKB-KW"/>
</dbReference>
<name>A0AAE4AT26_9HYPH</name>
<evidence type="ECO:0000313" key="3">
    <source>
        <dbReference type="EMBL" id="MDQ0315913.1"/>
    </source>
</evidence>
<reference evidence="3" key="1">
    <citation type="submission" date="2023-07" db="EMBL/GenBank/DDBJ databases">
        <title>Genomic Encyclopedia of Type Strains, Phase IV (KMG-IV): sequencing the most valuable type-strain genomes for metagenomic binning, comparative biology and taxonomic classification.</title>
        <authorList>
            <person name="Goeker M."/>
        </authorList>
    </citation>
    <scope>NUCLEOTIDE SEQUENCE</scope>
    <source>
        <strain evidence="3">DSM 21202</strain>
    </source>
</reference>
<accession>A0AAE4AT26</accession>
<comment type="caution">
    <text evidence="3">The sequence shown here is derived from an EMBL/GenBank/DDBJ whole genome shotgun (WGS) entry which is preliminary data.</text>
</comment>
<dbReference type="InterPro" id="IPR036237">
    <property type="entry name" value="Xyl_isomerase-like_sf"/>
</dbReference>
<dbReference type="Proteomes" id="UP001229244">
    <property type="component" value="Unassembled WGS sequence"/>
</dbReference>
<dbReference type="PANTHER" id="PTHR43489:SF7">
    <property type="entry name" value="3-DEHYDRO-D-GULOSIDE 4-EPIMERASE-RELATED"/>
    <property type="match status" value="1"/>
</dbReference>
<evidence type="ECO:0000313" key="4">
    <source>
        <dbReference type="Proteomes" id="UP001229244"/>
    </source>
</evidence>
<dbReference type="Pfam" id="PF01261">
    <property type="entry name" value="AP_endonuc_2"/>
    <property type="match status" value="1"/>
</dbReference>
<dbReference type="InterPro" id="IPR013022">
    <property type="entry name" value="Xyl_isomerase-like_TIM-brl"/>
</dbReference>
<keyword evidence="4" id="KW-1185">Reference proteome</keyword>
<dbReference type="EC" id="5.1.3.30" evidence="3"/>
<sequence length="292" mass="31391">MEGKLGVHALIFGDDWSAKGAEFTCRSAVEIGYELIELLMFDPFAFDLELTRRVVPAHGLGLRLGMALGPEADISSTDSETAERGEHTVARALEIAAELGAPGVSGITYAAFASYGAGQTETDRRRVAERLSRLDRRAGDLGVKLGLEPVNRYESYMVNTLDQAAALIREVDGRNMFVHMDTFHMNIEEADIAGSIARNAPLLGHAHVAENHRGVVGSGTFDLAGYFRALARADYQGDFVAEGFSGGLVGPDLVAGVRLWRSAYADPVTAARIAFQTMQAAKHAAVAAVRPW</sequence>
<dbReference type="AlphaFoldDB" id="A0AAE4AT26"/>
<dbReference type="SUPFAM" id="SSF51658">
    <property type="entry name" value="Xylose isomerase-like"/>
    <property type="match status" value="1"/>
</dbReference>
<dbReference type="Gene3D" id="3.20.20.150">
    <property type="entry name" value="Divalent-metal-dependent TIM barrel enzymes"/>
    <property type="match status" value="1"/>
</dbReference>
<keyword evidence="1 3" id="KW-0413">Isomerase</keyword>
<dbReference type="EMBL" id="JAUSUL010000002">
    <property type="protein sequence ID" value="MDQ0315913.1"/>
    <property type="molecule type" value="Genomic_DNA"/>
</dbReference>
<dbReference type="InterPro" id="IPR050417">
    <property type="entry name" value="Sugar_Epim/Isomerase"/>
</dbReference>
<feature type="domain" description="Xylose isomerase-like TIM barrel" evidence="2">
    <location>
        <begin position="26"/>
        <end position="247"/>
    </location>
</feature>
<protein>
    <submittedName>
        <fullName evidence="3">D-psicose/D-tagatose/L-ribulose 3-epimerase</fullName>
        <ecNumber evidence="3">5.1.3.30</ecNumber>
        <ecNumber evidence="3">5.1.3.31</ecNumber>
    </submittedName>
</protein>
<organism evidence="3 4">
    <name type="scientific">Amorphus orientalis</name>
    <dbReference type="NCBI Taxonomy" id="649198"/>
    <lineage>
        <taxon>Bacteria</taxon>
        <taxon>Pseudomonadati</taxon>
        <taxon>Pseudomonadota</taxon>
        <taxon>Alphaproteobacteria</taxon>
        <taxon>Hyphomicrobiales</taxon>
        <taxon>Amorphaceae</taxon>
        <taxon>Amorphus</taxon>
    </lineage>
</organism>
<dbReference type="PANTHER" id="PTHR43489">
    <property type="entry name" value="ISOMERASE"/>
    <property type="match status" value="1"/>
</dbReference>
<gene>
    <name evidence="3" type="ORF">J2S73_002370</name>
</gene>
<dbReference type="EC" id="5.1.3.31" evidence="3"/>
<evidence type="ECO:0000256" key="1">
    <source>
        <dbReference type="ARBA" id="ARBA00023235"/>
    </source>
</evidence>
<dbReference type="RefSeq" id="WP_306885742.1">
    <property type="nucleotide sequence ID" value="NZ_JAUSUL010000002.1"/>
</dbReference>